<feature type="transmembrane region" description="Helical" evidence="5">
    <location>
        <begin position="12"/>
        <end position="36"/>
    </location>
</feature>
<evidence type="ECO:0000256" key="1">
    <source>
        <dbReference type="ARBA" id="ARBA00004141"/>
    </source>
</evidence>
<dbReference type="Proteomes" id="UP000241444">
    <property type="component" value="Unassembled WGS sequence"/>
</dbReference>
<evidence type="ECO:0000259" key="6">
    <source>
        <dbReference type="Pfam" id="PF00892"/>
    </source>
</evidence>
<keyword evidence="2 5" id="KW-0812">Transmembrane</keyword>
<feature type="transmembrane region" description="Helical" evidence="5">
    <location>
        <begin position="137"/>
        <end position="157"/>
    </location>
</feature>
<dbReference type="AlphaFoldDB" id="A0A2P7BUG2"/>
<dbReference type="GO" id="GO:0016020">
    <property type="term" value="C:membrane"/>
    <property type="evidence" value="ECO:0007669"/>
    <property type="project" value="UniProtKB-SubCell"/>
</dbReference>
<keyword evidence="8" id="KW-1185">Reference proteome</keyword>
<feature type="transmembrane region" description="Helical" evidence="5">
    <location>
        <begin position="282"/>
        <end position="302"/>
    </location>
</feature>
<dbReference type="InterPro" id="IPR050638">
    <property type="entry name" value="AA-Vitamin_Transporters"/>
</dbReference>
<feature type="transmembrane region" description="Helical" evidence="5">
    <location>
        <begin position="78"/>
        <end position="98"/>
    </location>
</feature>
<comment type="subcellular location">
    <subcellularLocation>
        <location evidence="1">Membrane</location>
        <topology evidence="1">Multi-pass membrane protein</topology>
    </subcellularLocation>
</comment>
<dbReference type="InterPro" id="IPR000620">
    <property type="entry name" value="EamA_dom"/>
</dbReference>
<dbReference type="SUPFAM" id="SSF103481">
    <property type="entry name" value="Multidrug resistance efflux transporter EmrE"/>
    <property type="match status" value="2"/>
</dbReference>
<evidence type="ECO:0000313" key="8">
    <source>
        <dbReference type="Proteomes" id="UP000241444"/>
    </source>
</evidence>
<evidence type="ECO:0000256" key="4">
    <source>
        <dbReference type="ARBA" id="ARBA00023136"/>
    </source>
</evidence>
<dbReference type="Pfam" id="PF00892">
    <property type="entry name" value="EamA"/>
    <property type="match status" value="2"/>
</dbReference>
<gene>
    <name evidence="7" type="ORF">CU102_06885</name>
</gene>
<protein>
    <submittedName>
        <fullName evidence="7">EamA family transporter</fullName>
    </submittedName>
</protein>
<evidence type="ECO:0000256" key="2">
    <source>
        <dbReference type="ARBA" id="ARBA00022692"/>
    </source>
</evidence>
<comment type="caution">
    <text evidence="7">The sequence shown here is derived from an EMBL/GenBank/DDBJ whole genome shotgun (WGS) entry which is preliminary data.</text>
</comment>
<feature type="transmembrane region" description="Helical" evidence="5">
    <location>
        <begin position="257"/>
        <end position="276"/>
    </location>
</feature>
<dbReference type="InterPro" id="IPR037185">
    <property type="entry name" value="EmrE-like"/>
</dbReference>
<reference evidence="8" key="1">
    <citation type="submission" date="2017-11" db="EMBL/GenBank/DDBJ databases">
        <authorList>
            <person name="Kuznetsova I."/>
            <person name="Sazanova A."/>
            <person name="Chirak E."/>
            <person name="Safronova V."/>
            <person name="Willems A."/>
        </authorList>
    </citation>
    <scope>NUCLEOTIDE SEQUENCE [LARGE SCALE GENOMIC DNA]</scope>
    <source>
        <strain evidence="8">STM 196</strain>
    </source>
</reference>
<keyword evidence="4 5" id="KW-0472">Membrane</keyword>
<keyword evidence="3 5" id="KW-1133">Transmembrane helix</keyword>
<sequence length="312" mass="33269">MSTAQTTSPNPLAMTSFAWLQLLLLGAIWGGSFFFARVAVQVVPPLTLVLFRVAVAALALHVYLLNRGVRFWDYRHHAFEFAGLGLLMNVIPFSLLFIGQTVLGAGVESILNATTPIWTVVVAAILTVDEKVTINKLVGILLGIFGLVIMIGPGVLTGLGGPLWAEIAVICATLSYAFAGILAKRFKGVPPTVTSTGQMTASTLVMIPVVLIYDGVPAVTTIDTGVWLAILGLGLLSTAFAYILYFSIVRTAGATNASLVTLIVPVSAILLGTIFLDERLAAHDFMGMALIAFGLLIIDGRLMNVWQKRQKV</sequence>
<feature type="transmembrane region" description="Helical" evidence="5">
    <location>
        <begin position="163"/>
        <end position="183"/>
    </location>
</feature>
<feature type="domain" description="EamA" evidence="6">
    <location>
        <begin position="20"/>
        <end position="151"/>
    </location>
</feature>
<dbReference type="PANTHER" id="PTHR32322:SF9">
    <property type="entry name" value="AMINO-ACID METABOLITE EFFLUX PUMP-RELATED"/>
    <property type="match status" value="1"/>
</dbReference>
<dbReference type="PANTHER" id="PTHR32322">
    <property type="entry name" value="INNER MEMBRANE TRANSPORTER"/>
    <property type="match status" value="1"/>
</dbReference>
<feature type="domain" description="EamA" evidence="6">
    <location>
        <begin position="164"/>
        <end position="298"/>
    </location>
</feature>
<proteinExistence type="predicted"/>
<evidence type="ECO:0000256" key="3">
    <source>
        <dbReference type="ARBA" id="ARBA00022989"/>
    </source>
</evidence>
<name>A0A2P7BUG2_9HYPH</name>
<dbReference type="OrthoDB" id="9810556at2"/>
<feature type="transmembrane region" description="Helical" evidence="5">
    <location>
        <begin position="42"/>
        <end position="66"/>
    </location>
</feature>
<evidence type="ECO:0000313" key="7">
    <source>
        <dbReference type="EMBL" id="PSH70032.1"/>
    </source>
</evidence>
<dbReference type="RefSeq" id="WP_106710353.1">
    <property type="nucleotide sequence ID" value="NZ_PGGO01000003.1"/>
</dbReference>
<feature type="transmembrane region" description="Helical" evidence="5">
    <location>
        <begin position="110"/>
        <end position="128"/>
    </location>
</feature>
<organism evidence="7 8">
    <name type="scientific">Phyllobacterium brassicacearum</name>
    <dbReference type="NCBI Taxonomy" id="314235"/>
    <lineage>
        <taxon>Bacteria</taxon>
        <taxon>Pseudomonadati</taxon>
        <taxon>Pseudomonadota</taxon>
        <taxon>Alphaproteobacteria</taxon>
        <taxon>Hyphomicrobiales</taxon>
        <taxon>Phyllobacteriaceae</taxon>
        <taxon>Phyllobacterium</taxon>
    </lineage>
</organism>
<evidence type="ECO:0000256" key="5">
    <source>
        <dbReference type="SAM" id="Phobius"/>
    </source>
</evidence>
<dbReference type="EMBL" id="PGGO01000003">
    <property type="protein sequence ID" value="PSH70032.1"/>
    <property type="molecule type" value="Genomic_DNA"/>
</dbReference>
<feature type="transmembrane region" description="Helical" evidence="5">
    <location>
        <begin position="225"/>
        <end position="245"/>
    </location>
</feature>
<accession>A0A2P7BUG2</accession>